<dbReference type="InterPro" id="IPR005944">
    <property type="entry name" value="Pro_iminopeptidase"/>
</dbReference>
<dbReference type="PANTHER" id="PTHR43722:SF1">
    <property type="entry name" value="PROLINE IMINOPEPTIDASE"/>
    <property type="match status" value="1"/>
</dbReference>
<accession>A0AAU2K137</accession>
<gene>
    <name evidence="3" type="ORF">OG327_34080</name>
</gene>
<dbReference type="PANTHER" id="PTHR43722">
    <property type="entry name" value="PROLINE IMINOPEPTIDASE"/>
    <property type="match status" value="1"/>
</dbReference>
<dbReference type="GO" id="GO:0006508">
    <property type="term" value="P:proteolysis"/>
    <property type="evidence" value="ECO:0007669"/>
    <property type="project" value="InterPro"/>
</dbReference>
<protein>
    <submittedName>
        <fullName evidence="3">Alpha/beta hydrolase</fullName>
    </submittedName>
</protein>
<dbReference type="SUPFAM" id="SSF53474">
    <property type="entry name" value="alpha/beta-Hydrolases"/>
    <property type="match status" value="1"/>
</dbReference>
<feature type="domain" description="Peptidase S33 tripeptidyl aminopeptidase-like C-terminal" evidence="2">
    <location>
        <begin position="419"/>
        <end position="505"/>
    </location>
</feature>
<dbReference type="InterPro" id="IPR029058">
    <property type="entry name" value="AB_hydrolase_fold"/>
</dbReference>
<name>A0AAU2K137_9ACTN</name>
<proteinExistence type="predicted"/>
<dbReference type="InterPro" id="IPR013595">
    <property type="entry name" value="Pept_S33_TAP-like_C"/>
</dbReference>
<evidence type="ECO:0000313" key="3">
    <source>
        <dbReference type="EMBL" id="WTU77931.1"/>
    </source>
</evidence>
<sequence>MAEHGTSPYGGALTGTAAAAASLALLAAVGAAPSSAAAPAAPRPAPSARFVPGACPTTPEPIDALKGARCGFLEVPENRSRPAGRTIRLPVAVIAATASKPAADPVVFMTGGPGGDAFGDLPFLVDSGLNRDRELIVMAQRGDLYAQPDLACPEVDRFSARAVGLRYDAPSTEQRLLTAMKECRDRLAADGIDLSAYNTAENAADFADLRTALGIDQWNVYGYSYGTDVALTYLRRHPEGIRAVALDSVVPPQTVSLPWTWSSAEEGIDAILDACAAEPACKNRYPDLHRTLAEQVRRLEEKPLTVDARPPNGGDPVKVVLDGGALVNLLVANAVKAADVPAAIDELAQGRPDRFAQARAAGSAPVVGEIAYGLIEGVACSEWVPGYSEAELLDAGREAFPGWPDTVLAQAPQLPYQHGVCGVWNVPDRTATQRAATVSAVPTLVVSGTFDAKTGARWGPYAARTLSRSTTVQIPGIGHWVVPQSPCAQQVLASFLARPTAPDADCVEGLTPKPFTITPK</sequence>
<dbReference type="Pfam" id="PF08386">
    <property type="entry name" value="Abhydrolase_4"/>
    <property type="match status" value="1"/>
</dbReference>
<reference evidence="3" key="1">
    <citation type="submission" date="2022-10" db="EMBL/GenBank/DDBJ databases">
        <title>The complete genomes of actinobacterial strains from the NBC collection.</title>
        <authorList>
            <person name="Joergensen T.S."/>
            <person name="Alvarez Arevalo M."/>
            <person name="Sterndorff E.B."/>
            <person name="Faurdal D."/>
            <person name="Vuksanovic O."/>
            <person name="Mourched A.-S."/>
            <person name="Charusanti P."/>
            <person name="Shaw S."/>
            <person name="Blin K."/>
            <person name="Weber T."/>
        </authorList>
    </citation>
    <scope>NUCLEOTIDE SEQUENCE</scope>
    <source>
        <strain evidence="3">NBC_00049</strain>
    </source>
</reference>
<dbReference type="Gene3D" id="3.40.50.1820">
    <property type="entry name" value="alpha/beta hydrolase"/>
    <property type="match status" value="1"/>
</dbReference>
<dbReference type="AlphaFoldDB" id="A0AAU2K137"/>
<organism evidence="3">
    <name type="scientific">Streptomyces sp. NBC_00049</name>
    <dbReference type="NCBI Taxonomy" id="2903617"/>
    <lineage>
        <taxon>Bacteria</taxon>
        <taxon>Bacillati</taxon>
        <taxon>Actinomycetota</taxon>
        <taxon>Actinomycetes</taxon>
        <taxon>Kitasatosporales</taxon>
        <taxon>Streptomycetaceae</taxon>
        <taxon>Streptomyces</taxon>
    </lineage>
</organism>
<dbReference type="GO" id="GO:0005737">
    <property type="term" value="C:cytoplasm"/>
    <property type="evidence" value="ECO:0007669"/>
    <property type="project" value="InterPro"/>
</dbReference>
<dbReference type="EMBL" id="CP108264">
    <property type="protein sequence ID" value="WTU77931.1"/>
    <property type="molecule type" value="Genomic_DNA"/>
</dbReference>
<feature type="chain" id="PRO_5043883498" evidence="1">
    <location>
        <begin position="37"/>
        <end position="520"/>
    </location>
</feature>
<keyword evidence="1" id="KW-0732">Signal</keyword>
<feature type="signal peptide" evidence="1">
    <location>
        <begin position="1"/>
        <end position="36"/>
    </location>
</feature>
<dbReference type="GO" id="GO:0004177">
    <property type="term" value="F:aminopeptidase activity"/>
    <property type="evidence" value="ECO:0007669"/>
    <property type="project" value="UniProtKB-EC"/>
</dbReference>
<evidence type="ECO:0000256" key="1">
    <source>
        <dbReference type="SAM" id="SignalP"/>
    </source>
</evidence>
<evidence type="ECO:0000259" key="2">
    <source>
        <dbReference type="Pfam" id="PF08386"/>
    </source>
</evidence>
<keyword evidence="3" id="KW-0378">Hydrolase</keyword>